<comment type="pathway">
    <text evidence="2 17">tRNA modification; tRNA-queuosine biosynthesis.</text>
</comment>
<keyword evidence="13 17" id="KW-1015">Disulfide bond</keyword>
<feature type="binding site" evidence="17">
    <location>
        <position position="86"/>
    </location>
    <ligand>
        <name>[4Fe-4S] cluster</name>
        <dbReference type="ChEBI" id="CHEBI:49883"/>
    </ligand>
</feature>
<evidence type="ECO:0000256" key="10">
    <source>
        <dbReference type="ARBA" id="ARBA00023002"/>
    </source>
</evidence>
<comment type="function">
    <text evidence="1 17">Catalyzes the conversion of epoxyqueuosine (oQ) to queuosine (Q), which is a hypermodified base found in the wobble positions of tRNA(Asp), tRNA(Asn), tRNA(His) and tRNA(Tyr).</text>
</comment>
<dbReference type="GO" id="GO:0046872">
    <property type="term" value="F:metal ion binding"/>
    <property type="evidence" value="ECO:0007669"/>
    <property type="project" value="UniProtKB-KW"/>
</dbReference>
<organism evidence="18">
    <name type="scientific">uncultured Sporomusa sp</name>
    <dbReference type="NCBI Taxonomy" id="307249"/>
    <lineage>
        <taxon>Bacteria</taxon>
        <taxon>Bacillati</taxon>
        <taxon>Bacillota</taxon>
        <taxon>Negativicutes</taxon>
        <taxon>Selenomonadales</taxon>
        <taxon>Sporomusaceae</taxon>
        <taxon>Sporomusa</taxon>
        <taxon>environmental samples</taxon>
    </lineage>
</organism>
<evidence type="ECO:0000256" key="1">
    <source>
        <dbReference type="ARBA" id="ARBA00002268"/>
    </source>
</evidence>
<evidence type="ECO:0000256" key="7">
    <source>
        <dbReference type="ARBA" id="ARBA00022694"/>
    </source>
</evidence>
<keyword evidence="6 17" id="KW-0004">4Fe-4S</keyword>
<dbReference type="GO" id="GO:0052693">
    <property type="term" value="F:epoxyqueuosine reductase activity"/>
    <property type="evidence" value="ECO:0007669"/>
    <property type="project" value="UniProtKB-UniRule"/>
</dbReference>
<feature type="binding site" evidence="17">
    <location>
        <position position="8"/>
    </location>
    <ligand>
        <name>[4Fe-4S] cluster</name>
        <dbReference type="ChEBI" id="CHEBI:49883"/>
    </ligand>
</feature>
<dbReference type="Pfam" id="PF02677">
    <property type="entry name" value="QueH"/>
    <property type="match status" value="1"/>
</dbReference>
<keyword evidence="12 17" id="KW-0411">Iron-sulfur</keyword>
<evidence type="ECO:0000256" key="12">
    <source>
        <dbReference type="ARBA" id="ARBA00023014"/>
    </source>
</evidence>
<comment type="similarity">
    <text evidence="3 17">Belongs to the QueH family.</text>
</comment>
<gene>
    <name evidence="17" type="primary">queH</name>
    <name evidence="18" type="ORF">KL86SPO_30371</name>
</gene>
<name>A0A212LRL1_9FIRM</name>
<evidence type="ECO:0000256" key="17">
    <source>
        <dbReference type="HAMAP-Rule" id="MF_02089"/>
    </source>
</evidence>
<keyword evidence="7 17" id="KW-0819">tRNA processing</keyword>
<keyword evidence="14 17" id="KW-0676">Redox-active center</keyword>
<protein>
    <recommendedName>
        <fullName evidence="5 17">Epoxyqueuosine reductase QueH</fullName>
        <ecNumber evidence="4 17">1.17.99.6</ecNumber>
    </recommendedName>
    <alternativeName>
        <fullName evidence="15 17">Queuosine biosynthesis protein QueH</fullName>
    </alternativeName>
</protein>
<dbReference type="InterPro" id="IPR003828">
    <property type="entry name" value="QueH"/>
</dbReference>
<dbReference type="InterPro" id="IPR014729">
    <property type="entry name" value="Rossmann-like_a/b/a_fold"/>
</dbReference>
<evidence type="ECO:0000256" key="16">
    <source>
        <dbReference type="ARBA" id="ARBA00047415"/>
    </source>
</evidence>
<dbReference type="UniPathway" id="UPA00392"/>
<evidence type="ECO:0000256" key="6">
    <source>
        <dbReference type="ARBA" id="ARBA00022485"/>
    </source>
</evidence>
<feature type="disulfide bond" description="Redox-active" evidence="17">
    <location>
        <begin position="166"/>
        <end position="168"/>
    </location>
</feature>
<dbReference type="EC" id="1.17.99.6" evidence="4 17"/>
<dbReference type="GO" id="GO:0051539">
    <property type="term" value="F:4 iron, 4 sulfur cluster binding"/>
    <property type="evidence" value="ECO:0007669"/>
    <property type="project" value="UniProtKB-UniRule"/>
</dbReference>
<keyword evidence="11 17" id="KW-0408">Iron</keyword>
<dbReference type="GO" id="GO:0008616">
    <property type="term" value="P:tRNA queuosine(34) biosynthetic process"/>
    <property type="evidence" value="ECO:0007669"/>
    <property type="project" value="UniProtKB-UniRule"/>
</dbReference>
<dbReference type="HAMAP" id="MF_02089">
    <property type="entry name" value="QueH"/>
    <property type="match status" value="1"/>
</dbReference>
<feature type="binding site" evidence="17">
    <location>
        <position position="9"/>
    </location>
    <ligand>
        <name>[4Fe-4S] cluster</name>
        <dbReference type="ChEBI" id="CHEBI:49883"/>
    </ligand>
</feature>
<feature type="binding site" evidence="17">
    <location>
        <position position="89"/>
    </location>
    <ligand>
        <name>[4Fe-4S] cluster</name>
        <dbReference type="ChEBI" id="CHEBI:49883"/>
    </ligand>
</feature>
<evidence type="ECO:0000256" key="4">
    <source>
        <dbReference type="ARBA" id="ARBA00012622"/>
    </source>
</evidence>
<dbReference type="SUPFAM" id="SSF52402">
    <property type="entry name" value="Adenine nucleotide alpha hydrolases-like"/>
    <property type="match status" value="1"/>
</dbReference>
<evidence type="ECO:0000256" key="5">
    <source>
        <dbReference type="ARBA" id="ARBA00016895"/>
    </source>
</evidence>
<dbReference type="PANTHER" id="PTHR36701">
    <property type="entry name" value="EPOXYQUEUOSINE REDUCTASE QUEH"/>
    <property type="match status" value="1"/>
</dbReference>
<evidence type="ECO:0000256" key="15">
    <source>
        <dbReference type="ARBA" id="ARBA00031446"/>
    </source>
</evidence>
<keyword evidence="8 17" id="KW-0479">Metal-binding</keyword>
<dbReference type="PANTHER" id="PTHR36701:SF1">
    <property type="entry name" value="EPOXYQUEUOSINE REDUCTASE QUEH"/>
    <property type="match status" value="1"/>
</dbReference>
<evidence type="ECO:0000256" key="14">
    <source>
        <dbReference type="ARBA" id="ARBA00023284"/>
    </source>
</evidence>
<evidence type="ECO:0000313" key="18">
    <source>
        <dbReference type="EMBL" id="SCM80193.1"/>
    </source>
</evidence>
<dbReference type="RefSeq" id="WP_075755547.1">
    <property type="nucleotide sequence ID" value="NZ_LT608335.1"/>
</dbReference>
<comment type="catalytic activity">
    <reaction evidence="16 17">
        <text>epoxyqueuosine(34) in tRNA + AH2 = queuosine(34) in tRNA + A + H2O</text>
        <dbReference type="Rhea" id="RHEA:32159"/>
        <dbReference type="Rhea" id="RHEA-COMP:18571"/>
        <dbReference type="Rhea" id="RHEA-COMP:18582"/>
        <dbReference type="ChEBI" id="CHEBI:13193"/>
        <dbReference type="ChEBI" id="CHEBI:15377"/>
        <dbReference type="ChEBI" id="CHEBI:17499"/>
        <dbReference type="ChEBI" id="CHEBI:194431"/>
        <dbReference type="ChEBI" id="CHEBI:194443"/>
        <dbReference type="EC" id="1.17.99.6"/>
    </reaction>
</comment>
<evidence type="ECO:0000256" key="8">
    <source>
        <dbReference type="ARBA" id="ARBA00022723"/>
    </source>
</evidence>
<dbReference type="AlphaFoldDB" id="A0A212LRL1"/>
<evidence type="ECO:0000256" key="9">
    <source>
        <dbReference type="ARBA" id="ARBA00022785"/>
    </source>
</evidence>
<keyword evidence="9 17" id="KW-0671">Queuosine biosynthesis</keyword>
<evidence type="ECO:0000256" key="13">
    <source>
        <dbReference type="ARBA" id="ARBA00023157"/>
    </source>
</evidence>
<evidence type="ECO:0000256" key="11">
    <source>
        <dbReference type="ARBA" id="ARBA00023004"/>
    </source>
</evidence>
<proteinExistence type="inferred from homology"/>
<sequence>MRMLLHVCCGPCSVFPLKHLREAYPEYEITGYFYNPNIHPYKEFVRRLDTLKAFAAQIGLEHLIIDDRYTLEEFLQQALTAPGGRCRNCYDLRLQQTARYAREHGYDCFSTTLLVSPYQQHELIKAAGEAAAIQHGIKFSYIDFRPGWQEGVQKSRELEMYRQPYCGCIFSEKDRYCKPRKGQN</sequence>
<dbReference type="EMBL" id="FMJE01000003">
    <property type="protein sequence ID" value="SCM80193.1"/>
    <property type="molecule type" value="Genomic_DNA"/>
</dbReference>
<evidence type="ECO:0000256" key="3">
    <source>
        <dbReference type="ARBA" id="ARBA00008207"/>
    </source>
</evidence>
<reference evidence="18" key="1">
    <citation type="submission" date="2016-08" db="EMBL/GenBank/DDBJ databases">
        <authorList>
            <person name="Seilhamer J.J."/>
        </authorList>
    </citation>
    <scope>NUCLEOTIDE SEQUENCE</scope>
    <source>
        <strain evidence="18">86</strain>
    </source>
</reference>
<evidence type="ECO:0000256" key="2">
    <source>
        <dbReference type="ARBA" id="ARBA00004691"/>
    </source>
</evidence>
<keyword evidence="10 17" id="KW-0560">Oxidoreductase</keyword>
<accession>A0A212LRL1</accession>
<dbReference type="Gene3D" id="3.40.50.620">
    <property type="entry name" value="HUPs"/>
    <property type="match status" value="1"/>
</dbReference>